<dbReference type="AlphaFoldDB" id="A0A345ULW2"/>
<dbReference type="Proteomes" id="UP000254808">
    <property type="component" value="Chromosome"/>
</dbReference>
<evidence type="ECO:0000259" key="1">
    <source>
        <dbReference type="Pfam" id="PF01370"/>
    </source>
</evidence>
<dbReference type="RefSeq" id="WP_114984650.1">
    <property type="nucleotide sequence ID" value="NZ_CP027806.1"/>
</dbReference>
<feature type="domain" description="NAD-dependent epimerase/dehydratase" evidence="1">
    <location>
        <begin position="26"/>
        <end position="242"/>
    </location>
</feature>
<reference evidence="2 3" key="1">
    <citation type="submission" date="2018-03" db="EMBL/GenBank/DDBJ databases">
        <title>Phenotypic and genomic properties of Cyclonatronum proteinivorum gen. nov., sp. nov., a haloalkaliphilic bacteroidete from soda lakes possessing Na+-translocating rhodopsin.</title>
        <authorList>
            <person name="Toshchakov S.V."/>
            <person name="Korzhenkov A."/>
            <person name="Samarov N.I."/>
            <person name="Kublanov I.V."/>
            <person name="Muntyan M.S."/>
            <person name="Sorokin D.Y."/>
        </authorList>
    </citation>
    <scope>NUCLEOTIDE SEQUENCE [LARGE SCALE GENOMIC DNA]</scope>
    <source>
        <strain evidence="2 3">Omega</strain>
    </source>
</reference>
<dbReference type="InterPro" id="IPR051783">
    <property type="entry name" value="NAD(P)-dependent_oxidoreduct"/>
</dbReference>
<dbReference type="PANTHER" id="PTHR48079:SF6">
    <property type="entry name" value="NAD(P)-BINDING DOMAIN-CONTAINING PROTEIN-RELATED"/>
    <property type="match status" value="1"/>
</dbReference>
<dbReference type="GO" id="GO:0004029">
    <property type="term" value="F:aldehyde dehydrogenase (NAD+) activity"/>
    <property type="evidence" value="ECO:0007669"/>
    <property type="project" value="TreeGrafter"/>
</dbReference>
<dbReference type="Gene3D" id="3.40.50.720">
    <property type="entry name" value="NAD(P)-binding Rossmann-like Domain"/>
    <property type="match status" value="1"/>
</dbReference>
<accession>A0A345ULW2</accession>
<dbReference type="OrthoDB" id="8967463at2"/>
<proteinExistence type="predicted"/>
<evidence type="ECO:0000313" key="3">
    <source>
        <dbReference type="Proteomes" id="UP000254808"/>
    </source>
</evidence>
<dbReference type="KEGG" id="cprv:CYPRO_2216"/>
<dbReference type="PANTHER" id="PTHR48079">
    <property type="entry name" value="PROTEIN YEEZ"/>
    <property type="match status" value="1"/>
</dbReference>
<dbReference type="InterPro" id="IPR001509">
    <property type="entry name" value="Epimerase_deHydtase"/>
</dbReference>
<organism evidence="2 3">
    <name type="scientific">Cyclonatronum proteinivorum</name>
    <dbReference type="NCBI Taxonomy" id="1457365"/>
    <lineage>
        <taxon>Bacteria</taxon>
        <taxon>Pseudomonadati</taxon>
        <taxon>Balneolota</taxon>
        <taxon>Balneolia</taxon>
        <taxon>Balneolales</taxon>
        <taxon>Cyclonatronaceae</taxon>
        <taxon>Cyclonatronum</taxon>
    </lineage>
</organism>
<dbReference type="Pfam" id="PF01370">
    <property type="entry name" value="Epimerase"/>
    <property type="match status" value="1"/>
</dbReference>
<protein>
    <submittedName>
        <fullName evidence="2">Nucleoside-diphosphate-sugar epimerase</fullName>
    </submittedName>
</protein>
<keyword evidence="3" id="KW-1185">Reference proteome</keyword>
<dbReference type="GO" id="GO:0005737">
    <property type="term" value="C:cytoplasm"/>
    <property type="evidence" value="ECO:0007669"/>
    <property type="project" value="TreeGrafter"/>
</dbReference>
<dbReference type="InterPro" id="IPR036291">
    <property type="entry name" value="NAD(P)-bd_dom_sf"/>
</dbReference>
<dbReference type="SUPFAM" id="SSF51735">
    <property type="entry name" value="NAD(P)-binding Rossmann-fold domains"/>
    <property type="match status" value="1"/>
</dbReference>
<sequence>MLQNLDSGPVPSPEINAASAAQKAHVLVLGGGGFIGRAVVADLLGRGCRVTGLVRNTPLPDGAVSVRGDIRDFDWRQLETDLPDAIVHLARIPGRRRLSRWWAGRQGKRASKRLLRWLESLERLPLTVYVSGTLVYGDRGTLPTDESAPLNPIAFQRDYVKAELPFLETLGRLPVSVVRPPWVIGPGSWFQQFYVQAARNGGKLTQFGEGQNLMSLIQVQDCAAQISAVALGGEAVRGRIFNTCAVPALTHEAFVRLSAEVLGCGITKVSESELRRKYGQTVYEALTFSMDVRSREPLIGDFPNRFPTAEAAIRASL</sequence>
<name>A0A345ULW2_9BACT</name>
<gene>
    <name evidence="2" type="ORF">CYPRO_2216</name>
</gene>
<dbReference type="EMBL" id="CP027806">
    <property type="protein sequence ID" value="AXJ01464.1"/>
    <property type="molecule type" value="Genomic_DNA"/>
</dbReference>
<evidence type="ECO:0000313" key="2">
    <source>
        <dbReference type="EMBL" id="AXJ01464.1"/>
    </source>
</evidence>